<dbReference type="PANTHER" id="PTHR48258">
    <property type="entry name" value="DUF4218 DOMAIN-CONTAINING PROTEIN-RELATED"/>
    <property type="match status" value="1"/>
</dbReference>
<dbReference type="OrthoDB" id="6140357at2759"/>
<organism evidence="3 4">
    <name type="scientific">Branchiostoma lanceolatum</name>
    <name type="common">Common lancelet</name>
    <name type="synonym">Amphioxus lanceolatum</name>
    <dbReference type="NCBI Taxonomy" id="7740"/>
    <lineage>
        <taxon>Eukaryota</taxon>
        <taxon>Metazoa</taxon>
        <taxon>Chordata</taxon>
        <taxon>Cephalochordata</taxon>
        <taxon>Leptocardii</taxon>
        <taxon>Amphioxiformes</taxon>
        <taxon>Branchiostomatidae</taxon>
        <taxon>Branchiostoma</taxon>
    </lineage>
</organism>
<dbReference type="AlphaFoldDB" id="A0A8J9VIZ6"/>
<feature type="compositionally biased region" description="Basic and acidic residues" evidence="1">
    <location>
        <begin position="159"/>
        <end position="171"/>
    </location>
</feature>
<reference evidence="3" key="1">
    <citation type="submission" date="2022-01" db="EMBL/GenBank/DDBJ databases">
        <authorList>
            <person name="Braso-Vives M."/>
        </authorList>
    </citation>
    <scope>NUCLEOTIDE SEQUENCE</scope>
</reference>
<dbReference type="Pfam" id="PF13960">
    <property type="entry name" value="DUF4218"/>
    <property type="match status" value="1"/>
</dbReference>
<feature type="region of interest" description="Disordered" evidence="1">
    <location>
        <begin position="159"/>
        <end position="185"/>
    </location>
</feature>
<feature type="compositionally biased region" description="Acidic residues" evidence="1">
    <location>
        <begin position="499"/>
        <end position="524"/>
    </location>
</feature>
<dbReference type="InterPro" id="IPR025452">
    <property type="entry name" value="DUF4218"/>
</dbReference>
<feature type="compositionally biased region" description="Polar residues" evidence="1">
    <location>
        <begin position="16"/>
        <end position="27"/>
    </location>
</feature>
<feature type="region of interest" description="Disordered" evidence="1">
    <location>
        <begin position="11"/>
        <end position="37"/>
    </location>
</feature>
<feature type="domain" description="DUF4218" evidence="2">
    <location>
        <begin position="374"/>
        <end position="458"/>
    </location>
</feature>
<accession>A0A8J9VIZ6</accession>
<evidence type="ECO:0000313" key="3">
    <source>
        <dbReference type="EMBL" id="CAH1240856.1"/>
    </source>
</evidence>
<dbReference type="InterPro" id="IPR004242">
    <property type="entry name" value="Transposase_21"/>
</dbReference>
<gene>
    <name evidence="3" type="primary">Hypp6126</name>
    <name evidence="3" type="ORF">BLAG_LOCUS4673</name>
</gene>
<feature type="region of interest" description="Disordered" evidence="1">
    <location>
        <begin position="494"/>
        <end position="525"/>
    </location>
</feature>
<sequence length="695" mass="78724">MKAEAFISNYVKSHGQHQPNKAQQHMPTSIRRAKQGRSHLVTVRTEVNLLITYGFHTGPFTPKNMYTYHQVFVEEMLQLMDGQRVWDSHRKEFFTLTGDIIAYIFDWPGRTKCTCRQSASAIQGCPYYELAGERVSEISQTTFPGSRRFLPLEEETLRSDTNRFPHKRAETRGPPPPRENQVEYGGGGALVEMTKKIDEKRAQGDTRHIRCLTSAKAKIIATTGKTGKESFAALPTYNIDRVQNITQGTVDVIHGSKSNFEAVIKMEEERLPPRVLGRPSGPGKGAKGQVELYELSAPEKALADERIRSVVVPTGYDFRVRPLFNKKQLQGMKSIEWALLFTDNVIKYAVRGLLGTDQRATLFRVCDTLRRLGEPVVDMDSMGDLEEEVAVTLSFYERDYPQTLQTLIAHLPLHIPAIIKEFGPVTHYWIMSFERIMQFLLQRMTNKSHPTVTAVEAVKVHGLCTRLQYAGKMPTPRRDPVEFLNKLSYAYARPKEGESGEESEDDGVESEEDGEESEDDEETQVDAATAKLAHLKGTRPVASAFDEGDILNLKSLLSEIKAPPTPANRVVKYFAASARHPVTNRLLEYRCEEYEARRRAKRISSIVATKLGDAYYFGRIQYFLLVYNAHEMACIKWYGAGEIDDETKLWKVTEGVCLINPLQSFGRISKPLVHALEEGTLFVRNLHSYDLTFTN</sequence>
<name>A0A8J9VIZ6_BRALA</name>
<dbReference type="PANTHER" id="PTHR48258:SF3">
    <property type="entry name" value="FK506-BINDING PROTEIN 4-LIKE ISOFORM X1"/>
    <property type="match status" value="1"/>
</dbReference>
<keyword evidence="4" id="KW-1185">Reference proteome</keyword>
<dbReference type="Proteomes" id="UP000838412">
    <property type="component" value="Chromosome 11"/>
</dbReference>
<protein>
    <submittedName>
        <fullName evidence="3">Hypp6126 protein</fullName>
    </submittedName>
</protein>
<evidence type="ECO:0000256" key="1">
    <source>
        <dbReference type="SAM" id="MobiDB-lite"/>
    </source>
</evidence>
<dbReference type="EMBL" id="OV696696">
    <property type="protein sequence ID" value="CAH1240856.1"/>
    <property type="molecule type" value="Genomic_DNA"/>
</dbReference>
<evidence type="ECO:0000259" key="2">
    <source>
        <dbReference type="Pfam" id="PF13960"/>
    </source>
</evidence>
<proteinExistence type="predicted"/>
<evidence type="ECO:0000313" key="4">
    <source>
        <dbReference type="Proteomes" id="UP000838412"/>
    </source>
</evidence>
<dbReference type="Pfam" id="PF02992">
    <property type="entry name" value="Transposase_21"/>
    <property type="match status" value="1"/>
</dbReference>